<dbReference type="AlphaFoldDB" id="A0A5E4XQN6"/>
<gene>
    <name evidence="5" type="ORF">PPN31114_04036</name>
</gene>
<accession>A0A5E4XQN6</accession>
<protein>
    <submittedName>
        <fullName evidence="5">Glycerate kinase</fullName>
    </submittedName>
</protein>
<evidence type="ECO:0000256" key="3">
    <source>
        <dbReference type="ARBA" id="ARBA00022777"/>
    </source>
</evidence>
<sequence>MRGDPNRVYCWFLSQSDSVQPIPTISIAMSSNAQAPIIVIAPDSFKGSLSAPEVAHAIAAGIARVLPQAEIRLRPMADGGEGTLEALLSAGGRRVPLSVRGAGQASVTAEYGVMPDGTGVLESANVVSITDPVGMQTPVAERTTVGLGEVLRALLDTGARRVLIGLGGSSTNDGGAGLLVGLGARLLDEAGEVVPPVPAALHRVASIDLNGLDGRLKDCELIAMSDVNNPLNGSQGATAIFGPQKGVSESQVEPLDRAIAHFAGHAHRAFNANEAASRAGAGAAGGLGFALHLLGAQFRSGAEVVAERVGLPQAVEGADWLITGEGRSDGQTLSGKTPMIAAQVAIKAGATASLLSGAIDRSALESLSRVFSGCFSLTFGPTTLEKAIADAAGLLTDSAEQMARLRYTHKG</sequence>
<comment type="similarity">
    <text evidence="1 4">Belongs to the glycerate kinase type-1 family.</text>
</comment>
<dbReference type="InterPro" id="IPR036129">
    <property type="entry name" value="Glycerate_kinase_sf"/>
</dbReference>
<dbReference type="PANTHER" id="PTHR21599:SF0">
    <property type="entry name" value="GLYCERATE KINASE"/>
    <property type="match status" value="1"/>
</dbReference>
<organism evidence="5 6">
    <name type="scientific">Pandoraea pneumonica</name>
    <dbReference type="NCBI Taxonomy" id="2508299"/>
    <lineage>
        <taxon>Bacteria</taxon>
        <taxon>Pseudomonadati</taxon>
        <taxon>Pseudomonadota</taxon>
        <taxon>Betaproteobacteria</taxon>
        <taxon>Burkholderiales</taxon>
        <taxon>Burkholderiaceae</taxon>
        <taxon>Pandoraea</taxon>
    </lineage>
</organism>
<keyword evidence="3 4" id="KW-0418">Kinase</keyword>
<name>A0A5E4XQN6_9BURK</name>
<proteinExistence type="inferred from homology"/>
<dbReference type="SUPFAM" id="SSF110738">
    <property type="entry name" value="Glycerate kinase I"/>
    <property type="match status" value="1"/>
</dbReference>
<evidence type="ECO:0000313" key="5">
    <source>
        <dbReference type="EMBL" id="VVE38640.1"/>
    </source>
</evidence>
<evidence type="ECO:0000256" key="2">
    <source>
        <dbReference type="ARBA" id="ARBA00022679"/>
    </source>
</evidence>
<dbReference type="Gene3D" id="3.90.1510.10">
    <property type="entry name" value="Glycerate kinase, domain 2"/>
    <property type="match status" value="1"/>
</dbReference>
<evidence type="ECO:0000256" key="1">
    <source>
        <dbReference type="ARBA" id="ARBA00006284"/>
    </source>
</evidence>
<dbReference type="Gene3D" id="3.40.50.10350">
    <property type="entry name" value="Glycerate kinase, domain 1"/>
    <property type="match status" value="1"/>
</dbReference>
<dbReference type="InterPro" id="IPR018197">
    <property type="entry name" value="Glycerate_kinase_RE-like"/>
</dbReference>
<dbReference type="EMBL" id="CABPSK010000004">
    <property type="protein sequence ID" value="VVE38640.1"/>
    <property type="molecule type" value="Genomic_DNA"/>
</dbReference>
<keyword evidence="2 4" id="KW-0808">Transferase</keyword>
<dbReference type="InterPro" id="IPR004381">
    <property type="entry name" value="Glycerate_kinase"/>
</dbReference>
<keyword evidence="6" id="KW-1185">Reference proteome</keyword>
<evidence type="ECO:0000256" key="4">
    <source>
        <dbReference type="PIRNR" id="PIRNR006078"/>
    </source>
</evidence>
<dbReference type="PANTHER" id="PTHR21599">
    <property type="entry name" value="GLYCERATE KINASE"/>
    <property type="match status" value="1"/>
</dbReference>
<evidence type="ECO:0000313" key="6">
    <source>
        <dbReference type="Proteomes" id="UP000366945"/>
    </source>
</evidence>
<dbReference type="GO" id="GO:0031388">
    <property type="term" value="P:organic acid phosphorylation"/>
    <property type="evidence" value="ECO:0007669"/>
    <property type="project" value="UniProtKB-UniRule"/>
</dbReference>
<reference evidence="5 6" key="1">
    <citation type="submission" date="2019-08" db="EMBL/GenBank/DDBJ databases">
        <authorList>
            <person name="Peeters C."/>
        </authorList>
    </citation>
    <scope>NUCLEOTIDE SEQUENCE [LARGE SCALE GENOMIC DNA]</scope>
    <source>
        <strain evidence="5 6">LMG 31114</strain>
    </source>
</reference>
<dbReference type="PIRSF" id="PIRSF006078">
    <property type="entry name" value="GlxK"/>
    <property type="match status" value="1"/>
</dbReference>
<dbReference type="GO" id="GO:0008887">
    <property type="term" value="F:glycerate kinase activity"/>
    <property type="evidence" value="ECO:0007669"/>
    <property type="project" value="UniProtKB-UniRule"/>
</dbReference>
<dbReference type="Proteomes" id="UP000366945">
    <property type="component" value="Unassembled WGS sequence"/>
</dbReference>
<dbReference type="InterPro" id="IPR018193">
    <property type="entry name" value="Glyc_kinase_flavodox-like_fold"/>
</dbReference>
<dbReference type="NCBIfam" id="TIGR00045">
    <property type="entry name" value="glycerate kinase"/>
    <property type="match status" value="1"/>
</dbReference>
<dbReference type="Pfam" id="PF02595">
    <property type="entry name" value="Gly_kinase"/>
    <property type="match status" value="1"/>
</dbReference>